<evidence type="ECO:0000313" key="4">
    <source>
        <dbReference type="EMBL" id="CAH1800850.1"/>
    </source>
</evidence>
<feature type="domain" description="RIMB1/RIM3A-C-like N-terminal" evidence="3">
    <location>
        <begin position="289"/>
        <end position="413"/>
    </location>
</feature>
<feature type="compositionally biased region" description="Low complexity" evidence="2">
    <location>
        <begin position="255"/>
        <end position="268"/>
    </location>
</feature>
<dbReference type="EMBL" id="CAIIXF020000012">
    <property type="protein sequence ID" value="CAH1800850.1"/>
    <property type="molecule type" value="Genomic_DNA"/>
</dbReference>
<gene>
    <name evidence="4" type="ORF">OFUS_LOCUS24688</name>
</gene>
<sequence>MDTSKSPSVETHGRRSSLVKSMDDMRKHISKLKAELDASRAKNRKLQKDQGVELEKLRLQIEDEKAKEIDKISLKLLSEKHTQLAKLRETLTQEKDLELRQVLRLKDDEIVKLKDQFETEKEEAIDIAIDLYKNQSSHEHHVTTQANHQANAMQLEQLLLELRDLRNQKSDIEKQYKLKCVADNEKATEIRKMKKEHELEINRIIRESKRESIREMKQLKDTEKALAAKDQQLRRKSLTEELGEKLSFIDRRNPRSSTPLSGRSRSSSIEALDQEASFTSKKPEDRELEQRKIRELNTQLSRLEKRISGLRAENEALKRKEDETKPAEEKIKKLKKRNAELASIARRLEEKAKQLQQDSIRRPKEGNSQDADHVKKVFARQRAKDLAEHAKNILAKDKEIEDLKDQCQNLTEELSNKSNHLENGHVYEEKSELESIIKQAAKERLRLERQVQLLPPSRRASLNVSLEKTHNEDDVTKIHLLEEKNQTLQSDISKLESSIEEKVVLQLDLERVKSRLHQLEKYELEATQKRIECESLKTEIENQKTKCAKLEFKSQQTIEESRKTQNELEAQRTKCLEIEKELGNVSLANQDLTSQNADLLEKIQELEK</sequence>
<dbReference type="GO" id="GO:0045202">
    <property type="term" value="C:synapse"/>
    <property type="evidence" value="ECO:0007669"/>
    <property type="project" value="GOC"/>
</dbReference>
<feature type="coiled-coil region" evidence="1">
    <location>
        <begin position="386"/>
        <end position="450"/>
    </location>
</feature>
<dbReference type="AlphaFoldDB" id="A0A8J1YAJ3"/>
<evidence type="ECO:0000256" key="1">
    <source>
        <dbReference type="SAM" id="Coils"/>
    </source>
</evidence>
<evidence type="ECO:0000256" key="2">
    <source>
        <dbReference type="SAM" id="MobiDB-lite"/>
    </source>
</evidence>
<feature type="compositionally biased region" description="Basic and acidic residues" evidence="2">
    <location>
        <begin position="317"/>
        <end position="331"/>
    </location>
</feature>
<dbReference type="Gene3D" id="1.20.5.170">
    <property type="match status" value="1"/>
</dbReference>
<protein>
    <recommendedName>
        <fullName evidence="3">RIMB1/RIM3A-C-like N-terminal domain-containing protein</fullName>
    </recommendedName>
</protein>
<organism evidence="4 5">
    <name type="scientific">Owenia fusiformis</name>
    <name type="common">Polychaete worm</name>
    <dbReference type="NCBI Taxonomy" id="6347"/>
    <lineage>
        <taxon>Eukaryota</taxon>
        <taxon>Metazoa</taxon>
        <taxon>Spiralia</taxon>
        <taxon>Lophotrochozoa</taxon>
        <taxon>Annelida</taxon>
        <taxon>Polychaeta</taxon>
        <taxon>Sedentaria</taxon>
        <taxon>Canalipalpata</taxon>
        <taxon>Sabellida</taxon>
        <taxon>Oweniida</taxon>
        <taxon>Oweniidae</taxon>
        <taxon>Owenia</taxon>
    </lineage>
</organism>
<evidence type="ECO:0000313" key="5">
    <source>
        <dbReference type="Proteomes" id="UP000749559"/>
    </source>
</evidence>
<feature type="region of interest" description="Disordered" evidence="2">
    <location>
        <begin position="317"/>
        <end position="336"/>
    </location>
</feature>
<dbReference type="Pfam" id="PF25566">
    <property type="entry name" value="RIMB1_N"/>
    <property type="match status" value="1"/>
</dbReference>
<evidence type="ECO:0000259" key="3">
    <source>
        <dbReference type="Pfam" id="PF25566"/>
    </source>
</evidence>
<dbReference type="InterPro" id="IPR040325">
    <property type="entry name" value="RIMBP1/2/3"/>
</dbReference>
<accession>A0A8J1YAJ3</accession>
<reference evidence="4" key="1">
    <citation type="submission" date="2022-03" db="EMBL/GenBank/DDBJ databases">
        <authorList>
            <person name="Martin C."/>
        </authorList>
    </citation>
    <scope>NUCLEOTIDE SEQUENCE</scope>
</reference>
<feature type="compositionally biased region" description="Basic and acidic residues" evidence="2">
    <location>
        <begin position="281"/>
        <end position="292"/>
    </location>
</feature>
<feature type="coiled-coil region" evidence="1">
    <location>
        <begin position="74"/>
        <end position="236"/>
    </location>
</feature>
<feature type="coiled-coil region" evidence="1">
    <location>
        <begin position="478"/>
        <end position="581"/>
    </location>
</feature>
<feature type="non-terminal residue" evidence="4">
    <location>
        <position position="1"/>
    </location>
</feature>
<feature type="region of interest" description="Disordered" evidence="2">
    <location>
        <begin position="249"/>
        <end position="292"/>
    </location>
</feature>
<dbReference type="InterPro" id="IPR057950">
    <property type="entry name" value="RIMB1/RIM3A-C-like_N"/>
</dbReference>
<dbReference type="GO" id="GO:0007274">
    <property type="term" value="P:neuromuscular synaptic transmission"/>
    <property type="evidence" value="ECO:0007669"/>
    <property type="project" value="TreeGrafter"/>
</dbReference>
<keyword evidence="5" id="KW-1185">Reference proteome</keyword>
<proteinExistence type="predicted"/>
<dbReference type="OrthoDB" id="4158657at2759"/>
<feature type="region of interest" description="Disordered" evidence="2">
    <location>
        <begin position="1"/>
        <end position="23"/>
    </location>
</feature>
<dbReference type="PANTHER" id="PTHR14234">
    <property type="entry name" value="RIM BINDING PROTEIN-RELATED"/>
    <property type="match status" value="1"/>
</dbReference>
<comment type="caution">
    <text evidence="4">The sequence shown here is derived from an EMBL/GenBank/DDBJ whole genome shotgun (WGS) entry which is preliminary data.</text>
</comment>
<dbReference type="Proteomes" id="UP000749559">
    <property type="component" value="Unassembled WGS sequence"/>
</dbReference>
<feature type="region of interest" description="Disordered" evidence="2">
    <location>
        <begin position="348"/>
        <end position="373"/>
    </location>
</feature>
<name>A0A8J1YAJ3_OWEFU</name>
<keyword evidence="1" id="KW-0175">Coiled coil</keyword>
<dbReference type="PANTHER" id="PTHR14234:SF19">
    <property type="entry name" value="RIM-BINDING PROTEIN, ISOFORM F"/>
    <property type="match status" value="1"/>
</dbReference>